<feature type="transmembrane region" description="Helical" evidence="1">
    <location>
        <begin position="122"/>
        <end position="144"/>
    </location>
</feature>
<reference evidence="2" key="1">
    <citation type="journal article" date="2010" name="Science">
        <title>Plasticity of animal genome architecture unmasked by rapid evolution of a pelagic tunicate.</title>
        <authorList>
            <person name="Denoeud F."/>
            <person name="Henriet S."/>
            <person name="Mungpakdee S."/>
            <person name="Aury J.M."/>
            <person name="Da Silva C."/>
            <person name="Brinkmann H."/>
            <person name="Mikhaleva J."/>
            <person name="Olsen L.C."/>
            <person name="Jubin C."/>
            <person name="Canestro C."/>
            <person name="Bouquet J.M."/>
            <person name="Danks G."/>
            <person name="Poulain J."/>
            <person name="Campsteijn C."/>
            <person name="Adamski M."/>
            <person name="Cross I."/>
            <person name="Yadetie F."/>
            <person name="Muffato M."/>
            <person name="Louis A."/>
            <person name="Butcher S."/>
            <person name="Tsagkogeorga G."/>
            <person name="Konrad A."/>
            <person name="Singh S."/>
            <person name="Jensen M.F."/>
            <person name="Cong E.H."/>
            <person name="Eikeseth-Otteraa H."/>
            <person name="Noel B."/>
            <person name="Anthouard V."/>
            <person name="Porcel B.M."/>
            <person name="Kachouri-Lafond R."/>
            <person name="Nishino A."/>
            <person name="Ugolini M."/>
            <person name="Chourrout P."/>
            <person name="Nishida H."/>
            <person name="Aasland R."/>
            <person name="Huzurbazar S."/>
            <person name="Westhof E."/>
            <person name="Delsuc F."/>
            <person name="Lehrach H."/>
            <person name="Reinhardt R."/>
            <person name="Weissenbach J."/>
            <person name="Roy S.W."/>
            <person name="Artiguenave F."/>
            <person name="Postlethwait J.H."/>
            <person name="Manak J.R."/>
            <person name="Thompson E.M."/>
            <person name="Jaillon O."/>
            <person name="Du Pasquier L."/>
            <person name="Boudinot P."/>
            <person name="Liberles D.A."/>
            <person name="Volff J.N."/>
            <person name="Philippe H."/>
            <person name="Lenhard B."/>
            <person name="Roest Crollius H."/>
            <person name="Wincker P."/>
            <person name="Chourrout D."/>
        </authorList>
    </citation>
    <scope>NUCLEOTIDE SEQUENCE [LARGE SCALE GENOMIC DNA]</scope>
</reference>
<keyword evidence="1" id="KW-1133">Transmembrane helix</keyword>
<keyword evidence="1" id="KW-0472">Membrane</keyword>
<dbReference type="AlphaFoldDB" id="E4YWA9"/>
<name>E4YWA9_OIKDI</name>
<evidence type="ECO:0000256" key="1">
    <source>
        <dbReference type="SAM" id="Phobius"/>
    </source>
</evidence>
<protein>
    <submittedName>
        <fullName evidence="2">Uncharacterized protein</fullName>
    </submittedName>
</protein>
<keyword evidence="1" id="KW-0812">Transmembrane</keyword>
<proteinExistence type="predicted"/>
<gene>
    <name evidence="2" type="ORF">GSOID_T00020329001</name>
</gene>
<dbReference type="EMBL" id="FN655636">
    <property type="protein sequence ID" value="CBY39744.1"/>
    <property type="molecule type" value="Genomic_DNA"/>
</dbReference>
<evidence type="ECO:0000313" key="2">
    <source>
        <dbReference type="EMBL" id="CBY39744.1"/>
    </source>
</evidence>
<feature type="non-terminal residue" evidence="2">
    <location>
        <position position="216"/>
    </location>
</feature>
<feature type="transmembrane region" description="Helical" evidence="1">
    <location>
        <begin position="193"/>
        <end position="215"/>
    </location>
</feature>
<accession>E4YWA9</accession>
<organism evidence="2">
    <name type="scientific">Oikopleura dioica</name>
    <name type="common">Tunicate</name>
    <dbReference type="NCBI Taxonomy" id="34765"/>
    <lineage>
        <taxon>Eukaryota</taxon>
        <taxon>Metazoa</taxon>
        <taxon>Chordata</taxon>
        <taxon>Tunicata</taxon>
        <taxon>Appendicularia</taxon>
        <taxon>Copelata</taxon>
        <taxon>Oikopleuridae</taxon>
        <taxon>Oikopleura</taxon>
    </lineage>
</organism>
<sequence length="216" mass="24063">MIVEILTLLNVGINCGFQIPQVILLGRQSFADDKKDENENKKLTPSAKPKPSTSTLSMNTIMIKTTGAYLASFYYFENQVPILSWIHQFSSIIQETMMMYFCSRKEGISSSKFFAKIFFHLLLIYSLVVYTQIVNIGLLCKTLLTSMFKLKIVSSLFSSKDSASISLSSNFLSLLGNLTIILLNLAQSGLSQIYFNAGVSLSLDLIIISLTIMYAS</sequence>
<feature type="transmembrane region" description="Helical" evidence="1">
    <location>
        <begin position="164"/>
        <end position="186"/>
    </location>
</feature>
<dbReference type="Proteomes" id="UP000011014">
    <property type="component" value="Unassembled WGS sequence"/>
</dbReference>